<proteinExistence type="predicted"/>
<sequence length="123" mass="13035">MGNISEQMRAASIIREQVGINSLAEMKLQSANDHAASQARIAAERYANGCFMVSGLLTQGAPIYNPKNGRALARGVVVCDRFGNTGVLIPADFDRDGKENAVVGLPAFGNPPADGIDTKEVKF</sequence>
<evidence type="ECO:0000313" key="1">
    <source>
        <dbReference type="EMBL" id="ALF55645.1"/>
    </source>
</evidence>
<dbReference type="STRING" id="224013.ACX27_26835"/>
<reference evidence="1 2" key="2">
    <citation type="journal article" date="2016" name="Genome Announc.">
        <title>Draft Genome Sequence of the N2-Fixing Cyanobacterium Nostoc piscinale CENA21, Isolated from the Brazilian Amazon Floodplain.</title>
        <authorList>
            <person name="Leao T."/>
            <person name="Guimaraes P.I."/>
            <person name="de Melo A.G."/>
            <person name="Ramos R.T."/>
            <person name="Leao P.N."/>
            <person name="Silva A."/>
            <person name="Fiore M.F."/>
            <person name="Schneider M.P."/>
        </authorList>
    </citation>
    <scope>NUCLEOTIDE SEQUENCE [LARGE SCALE GENOMIC DNA]</scope>
    <source>
        <strain evidence="1 2">CENA21</strain>
    </source>
</reference>
<dbReference type="Proteomes" id="UP000062645">
    <property type="component" value="Chromosome"/>
</dbReference>
<evidence type="ECO:0000313" key="2">
    <source>
        <dbReference type="Proteomes" id="UP000062645"/>
    </source>
</evidence>
<dbReference type="EMBL" id="CP012036">
    <property type="protein sequence ID" value="ALF55645.1"/>
    <property type="molecule type" value="Genomic_DNA"/>
</dbReference>
<accession>A0A0M4T5Q6</accession>
<keyword evidence="2" id="KW-1185">Reference proteome</keyword>
<name>A0A0M4T5Q6_9NOSO</name>
<dbReference type="PATRIC" id="fig|224013.5.peg.6424"/>
<dbReference type="AlphaFoldDB" id="A0A0M4T5Q6"/>
<protein>
    <submittedName>
        <fullName evidence="1">Uncharacterized protein</fullName>
    </submittedName>
</protein>
<organism evidence="1 2">
    <name type="scientific">Nostoc piscinale CENA21</name>
    <dbReference type="NCBI Taxonomy" id="224013"/>
    <lineage>
        <taxon>Bacteria</taxon>
        <taxon>Bacillati</taxon>
        <taxon>Cyanobacteriota</taxon>
        <taxon>Cyanophyceae</taxon>
        <taxon>Nostocales</taxon>
        <taxon>Nostocaceae</taxon>
        <taxon>Nostoc</taxon>
    </lineage>
</organism>
<dbReference type="KEGG" id="npz:ACX27_26835"/>
<gene>
    <name evidence="1" type="ORF">ACX27_26835</name>
</gene>
<reference evidence="2" key="1">
    <citation type="submission" date="2015-07" db="EMBL/GenBank/DDBJ databases">
        <title>Genome Of Nitrogen-Fixing Cyanobacterium Nostoc piscinale CENA21 From Solimoes/Amazon River Floodplain Sediments And Comparative Genomics To Uncover Biosynthetic Natural Products Potential.</title>
        <authorList>
            <person name="Leao T.F."/>
            <person name="Leao P.N."/>
            <person name="Guimaraes P.I."/>
            <person name="de Melo A.G.C."/>
            <person name="Ramos R.T.J."/>
            <person name="Silva A."/>
            <person name="Fiore M.F."/>
            <person name="Schneider M.P.C."/>
        </authorList>
    </citation>
    <scope>NUCLEOTIDE SEQUENCE [LARGE SCALE GENOMIC DNA]</scope>
    <source>
        <strain evidence="2">CENA21</strain>
    </source>
</reference>